<accession>A0ABN3X8N2</accession>
<proteinExistence type="predicted"/>
<name>A0ABN3X8N2_9ACTN</name>
<sequence>MEVSTRVRAAPEAASEGRVFFGPVGIEGRYASLARELPGMSARRARKAWHERGPVHVPRTAAPGDPVRLFPCAAHTADRMARGFNGPGPLPYAWMDGECPEGRA</sequence>
<gene>
    <name evidence="1" type="ORF">GCM10010446_29970</name>
</gene>
<evidence type="ECO:0000313" key="1">
    <source>
        <dbReference type="EMBL" id="GAA2942695.1"/>
    </source>
</evidence>
<dbReference type="EMBL" id="BAAAUD010000032">
    <property type="protein sequence ID" value="GAA2942695.1"/>
    <property type="molecule type" value="Genomic_DNA"/>
</dbReference>
<protein>
    <submittedName>
        <fullName evidence="1">Uncharacterized protein</fullName>
    </submittedName>
</protein>
<comment type="caution">
    <text evidence="1">The sequence shown here is derived from an EMBL/GenBank/DDBJ whole genome shotgun (WGS) entry which is preliminary data.</text>
</comment>
<keyword evidence="2" id="KW-1185">Reference proteome</keyword>
<organism evidence="1 2">
    <name type="scientific">Streptomyces enissocaesilis</name>
    <dbReference type="NCBI Taxonomy" id="332589"/>
    <lineage>
        <taxon>Bacteria</taxon>
        <taxon>Bacillati</taxon>
        <taxon>Actinomycetota</taxon>
        <taxon>Actinomycetes</taxon>
        <taxon>Kitasatosporales</taxon>
        <taxon>Streptomycetaceae</taxon>
        <taxon>Streptomyces</taxon>
        <taxon>Streptomyces rochei group</taxon>
    </lineage>
</organism>
<reference evidence="1 2" key="1">
    <citation type="journal article" date="2019" name="Int. J. Syst. Evol. Microbiol.">
        <title>The Global Catalogue of Microorganisms (GCM) 10K type strain sequencing project: providing services to taxonomists for standard genome sequencing and annotation.</title>
        <authorList>
            <consortium name="The Broad Institute Genomics Platform"/>
            <consortium name="The Broad Institute Genome Sequencing Center for Infectious Disease"/>
            <person name="Wu L."/>
            <person name="Ma J."/>
        </authorList>
    </citation>
    <scope>NUCLEOTIDE SEQUENCE [LARGE SCALE GENOMIC DNA]</scope>
    <source>
        <strain evidence="1 2">JCM 9088</strain>
    </source>
</reference>
<dbReference type="Proteomes" id="UP001500403">
    <property type="component" value="Unassembled WGS sequence"/>
</dbReference>
<evidence type="ECO:0000313" key="2">
    <source>
        <dbReference type="Proteomes" id="UP001500403"/>
    </source>
</evidence>